<dbReference type="EC" id="3.1.21.3" evidence="5"/>
<evidence type="ECO:0000313" key="6">
    <source>
        <dbReference type="Proteomes" id="UP000581135"/>
    </source>
</evidence>
<dbReference type="Proteomes" id="UP000581135">
    <property type="component" value="Unassembled WGS sequence"/>
</dbReference>
<evidence type="ECO:0000256" key="2">
    <source>
        <dbReference type="ARBA" id="ARBA00022747"/>
    </source>
</evidence>
<sequence>MLSVAECVEAIIDYRGKTPPKSPIGIPTLTAANVKNGRIDKSSISFVSHETYEAWTTRGLPAPNDVLITTEAPVGEVAPFPGDQTYLITRRLIALRAKRNQVDPAFLLYTLLNPETKERLLSGARGSTVPRVLKTDITGLQISVPDIGVQRSIASLLRAIDDKIELNRRMNETLEAMARAIFKDWFVDFGPTRAKAEGRPPYLAPEIWDLFPDAVDEEGMPVGSRQGTLADVADSPRRGVSPADVAEDTPYIGLEHMPRRSIALSEWEGAGKVTSNKSVFKKGEFLFGKLRPYFHKVGFAPLSGICSTDIVVVVPRAPEWGAYTLACLSSDEFVDYTDQTSTGTKMPRTSWKTMGQYKVCLPSAQITRAFQNLVQPLLDRMRANIHEARTLAQTRDLLLPKLMSGEIRLRDAEKAVT</sequence>
<evidence type="ECO:0000256" key="3">
    <source>
        <dbReference type="ARBA" id="ARBA00023125"/>
    </source>
</evidence>
<dbReference type="AlphaFoldDB" id="A0A839SYI8"/>
<keyword evidence="3" id="KW-0238">DNA-binding</keyword>
<keyword evidence="6" id="KW-1185">Reference proteome</keyword>
<evidence type="ECO:0000259" key="4">
    <source>
        <dbReference type="Pfam" id="PF01420"/>
    </source>
</evidence>
<keyword evidence="2" id="KW-0680">Restriction system</keyword>
<comment type="caution">
    <text evidence="5">The sequence shown here is derived from an EMBL/GenBank/DDBJ whole genome shotgun (WGS) entry which is preliminary data.</text>
</comment>
<dbReference type="InterPro" id="IPR052021">
    <property type="entry name" value="Type-I_RS_S_subunit"/>
</dbReference>
<dbReference type="GO" id="GO:0003677">
    <property type="term" value="F:DNA binding"/>
    <property type="evidence" value="ECO:0007669"/>
    <property type="project" value="UniProtKB-KW"/>
</dbReference>
<dbReference type="GO" id="GO:0009035">
    <property type="term" value="F:type I site-specific deoxyribonuclease activity"/>
    <property type="evidence" value="ECO:0007669"/>
    <property type="project" value="UniProtKB-EC"/>
</dbReference>
<protein>
    <submittedName>
        <fullName evidence="5">Type I restriction enzyme S subunit</fullName>
        <ecNumber evidence="5">3.1.21.3</ecNumber>
    </submittedName>
</protein>
<feature type="domain" description="Type I restriction modification DNA specificity" evidence="4">
    <location>
        <begin position="61"/>
        <end position="175"/>
    </location>
</feature>
<keyword evidence="5" id="KW-0378">Hydrolase</keyword>
<accession>A0A839SYI8</accession>
<organism evidence="5 6">
    <name type="scientific">Limibacillus halophilus</name>
    <dbReference type="NCBI Taxonomy" id="1579333"/>
    <lineage>
        <taxon>Bacteria</taxon>
        <taxon>Pseudomonadati</taxon>
        <taxon>Pseudomonadota</taxon>
        <taxon>Alphaproteobacteria</taxon>
        <taxon>Rhodospirillales</taxon>
        <taxon>Rhodovibrionaceae</taxon>
        <taxon>Limibacillus</taxon>
    </lineage>
</organism>
<dbReference type="InterPro" id="IPR044946">
    <property type="entry name" value="Restrct_endonuc_typeI_TRD_sf"/>
</dbReference>
<dbReference type="Pfam" id="PF01420">
    <property type="entry name" value="Methylase_S"/>
    <property type="match status" value="1"/>
</dbReference>
<reference evidence="5 6" key="1">
    <citation type="submission" date="2020-08" db="EMBL/GenBank/DDBJ databases">
        <title>Genomic Encyclopedia of Type Strains, Phase III (KMG-III): the genomes of soil and plant-associated and newly described type strains.</title>
        <authorList>
            <person name="Whitman W."/>
        </authorList>
    </citation>
    <scope>NUCLEOTIDE SEQUENCE [LARGE SCALE GENOMIC DNA]</scope>
    <source>
        <strain evidence="5 6">CECT 8803</strain>
    </source>
</reference>
<evidence type="ECO:0000256" key="1">
    <source>
        <dbReference type="ARBA" id="ARBA00010923"/>
    </source>
</evidence>
<dbReference type="EMBL" id="JACHXA010000006">
    <property type="protein sequence ID" value="MBB3066003.1"/>
    <property type="molecule type" value="Genomic_DNA"/>
</dbReference>
<gene>
    <name evidence="5" type="ORF">FHR98_002306</name>
</gene>
<dbReference type="Gene3D" id="3.90.220.20">
    <property type="entry name" value="DNA methylase specificity domains"/>
    <property type="match status" value="2"/>
</dbReference>
<name>A0A839SYI8_9PROT</name>
<proteinExistence type="inferred from homology"/>
<evidence type="ECO:0000313" key="5">
    <source>
        <dbReference type="EMBL" id="MBB3066003.1"/>
    </source>
</evidence>
<comment type="similarity">
    <text evidence="1">Belongs to the type-I restriction system S methylase family.</text>
</comment>
<dbReference type="GO" id="GO:0009307">
    <property type="term" value="P:DNA restriction-modification system"/>
    <property type="evidence" value="ECO:0007669"/>
    <property type="project" value="UniProtKB-KW"/>
</dbReference>
<dbReference type="PANTHER" id="PTHR30408:SF13">
    <property type="entry name" value="TYPE I RESTRICTION ENZYME HINDI SPECIFICITY SUBUNIT"/>
    <property type="match status" value="1"/>
</dbReference>
<dbReference type="SUPFAM" id="SSF116734">
    <property type="entry name" value="DNA methylase specificity domain"/>
    <property type="match status" value="2"/>
</dbReference>
<dbReference type="RefSeq" id="WP_183416824.1">
    <property type="nucleotide sequence ID" value="NZ_JACHXA010000006.1"/>
</dbReference>
<dbReference type="InterPro" id="IPR000055">
    <property type="entry name" value="Restrct_endonuc_typeI_TRD"/>
</dbReference>
<dbReference type="PANTHER" id="PTHR30408">
    <property type="entry name" value="TYPE-1 RESTRICTION ENZYME ECOKI SPECIFICITY PROTEIN"/>
    <property type="match status" value="1"/>
</dbReference>